<sequence length="399" mass="46486">TYFQFYPIHLSIYTNHTPMLFKPDIFYIINTANVTNEFTAHKQLLFSLKTEKQRLVLQHANSISGLICVMKQFFQDRVLSLQINDQTLYVHQHSESIYLVAVSDENCPYFLRFLDKLIISQLNQLQLVQDEVGLRNTRRLLVHILQPTLFVLQQEQPLHFLLWKTLSNTHCELINFANLLKLKVQADFVLIYQQDQFLGSSSVEPEMRSTISNLLILSNLVYSAQKFNLNEKMEIEHMEQNFEEEYAQKKGRITDDNAMSTRFYIQMKDQYSVIFTSMFQSANTTEGDYINIVDDINDTSIVLSFYYKGEQYQYVNCMGLGVNVVFVYKDKGIVQVGEQITVLMKTLIKMQQFNGEFRIIPLKPNAFIDDMLSCCVGDQELLRKTERYPKNAGGSNFFA</sequence>
<reference evidence="1" key="1">
    <citation type="submission" date="2015-07" db="EMBL/GenBank/DDBJ databases">
        <title>Adaptation to a free-living lifestyle via gene acquisitions in the diplomonad Trepomonas sp. PC1.</title>
        <authorList>
            <person name="Xu F."/>
            <person name="Jerlstrom-Hultqvist J."/>
            <person name="Kolisko M."/>
            <person name="Simpson A.G.B."/>
            <person name="Roger A.J."/>
            <person name="Svard S.G."/>
            <person name="Andersson J.O."/>
        </authorList>
    </citation>
    <scope>NUCLEOTIDE SEQUENCE</scope>
    <source>
        <strain evidence="1">PC1</strain>
    </source>
</reference>
<feature type="non-terminal residue" evidence="1">
    <location>
        <position position="1"/>
    </location>
</feature>
<feature type="non-terminal residue" evidence="1">
    <location>
        <position position="399"/>
    </location>
</feature>
<gene>
    <name evidence="1" type="ORF">TPC1_31178</name>
</gene>
<dbReference type="EMBL" id="GDID01007279">
    <property type="protein sequence ID" value="JAP89327.1"/>
    <property type="molecule type" value="Transcribed_RNA"/>
</dbReference>
<proteinExistence type="predicted"/>
<evidence type="ECO:0000313" key="1">
    <source>
        <dbReference type="EMBL" id="JAP89327.1"/>
    </source>
</evidence>
<protein>
    <submittedName>
        <fullName evidence="1">Uncharacterized protein</fullName>
    </submittedName>
</protein>
<organism evidence="1">
    <name type="scientific">Trepomonas sp. PC1</name>
    <dbReference type="NCBI Taxonomy" id="1076344"/>
    <lineage>
        <taxon>Eukaryota</taxon>
        <taxon>Metamonada</taxon>
        <taxon>Diplomonadida</taxon>
        <taxon>Hexamitidae</taxon>
        <taxon>Hexamitinae</taxon>
        <taxon>Trepomonas</taxon>
    </lineage>
</organism>
<dbReference type="AlphaFoldDB" id="A0A146JXU0"/>
<accession>A0A146JXU0</accession>
<name>A0A146JXU0_9EUKA</name>